<feature type="transmembrane region" description="Helical" evidence="6">
    <location>
        <begin position="41"/>
        <end position="61"/>
    </location>
</feature>
<protein>
    <recommendedName>
        <fullName evidence="11">Chemotaxis protein</fullName>
    </recommendedName>
</protein>
<evidence type="ECO:0000256" key="5">
    <source>
        <dbReference type="SAM" id="MobiDB-lite"/>
    </source>
</evidence>
<dbReference type="EMBL" id="JMIW01000002">
    <property type="protein sequence ID" value="KEO90758.1"/>
    <property type="molecule type" value="Genomic_DNA"/>
</dbReference>
<dbReference type="SMART" id="SM00283">
    <property type="entry name" value="MA"/>
    <property type="match status" value="1"/>
</dbReference>
<dbReference type="InterPro" id="IPR051310">
    <property type="entry name" value="MCP_chemotaxis"/>
</dbReference>
<evidence type="ECO:0008006" key="11">
    <source>
        <dbReference type="Google" id="ProtNLM"/>
    </source>
</evidence>
<dbReference type="PROSITE" id="PS50111">
    <property type="entry name" value="CHEMOTAXIS_TRANSDUC_2"/>
    <property type="match status" value="1"/>
</dbReference>
<dbReference type="InterPro" id="IPR003660">
    <property type="entry name" value="HAMP_dom"/>
</dbReference>
<dbReference type="GO" id="GO:0007165">
    <property type="term" value="P:signal transduction"/>
    <property type="evidence" value="ECO:0007669"/>
    <property type="project" value="UniProtKB-KW"/>
</dbReference>
<dbReference type="Pfam" id="PF00015">
    <property type="entry name" value="MCPsignal"/>
    <property type="match status" value="1"/>
</dbReference>
<proteinExistence type="inferred from homology"/>
<dbReference type="InterPro" id="IPR004089">
    <property type="entry name" value="MCPsignal_dom"/>
</dbReference>
<keyword evidence="2" id="KW-0145">Chemotaxis</keyword>
<dbReference type="AlphaFoldDB" id="A0A074MFX2"/>
<dbReference type="eggNOG" id="COG0840">
    <property type="taxonomic scope" value="Bacteria"/>
</dbReference>
<keyword evidence="6" id="KW-0812">Transmembrane</keyword>
<dbReference type="CDD" id="cd11386">
    <property type="entry name" value="MCP_signal"/>
    <property type="match status" value="1"/>
</dbReference>
<dbReference type="GO" id="GO:0006935">
    <property type="term" value="P:chemotaxis"/>
    <property type="evidence" value="ECO:0007669"/>
    <property type="project" value="UniProtKB-KW"/>
</dbReference>
<dbReference type="Gene3D" id="6.10.340.10">
    <property type="match status" value="1"/>
</dbReference>
<dbReference type="SUPFAM" id="SSF58104">
    <property type="entry name" value="Methyl-accepting chemotaxis protein (MCP) signaling domain"/>
    <property type="match status" value="1"/>
</dbReference>
<dbReference type="SUPFAM" id="SSF158472">
    <property type="entry name" value="HAMP domain-like"/>
    <property type="match status" value="1"/>
</dbReference>
<comment type="similarity">
    <text evidence="3">Belongs to the methyl-accepting chemotaxis (MCP) protein family.</text>
</comment>
<evidence type="ECO:0000259" key="7">
    <source>
        <dbReference type="PROSITE" id="PS50111"/>
    </source>
</evidence>
<feature type="domain" description="HAMP" evidence="8">
    <location>
        <begin position="240"/>
        <end position="293"/>
    </location>
</feature>
<keyword evidence="10" id="KW-1185">Reference proteome</keyword>
<feature type="region of interest" description="Disordered" evidence="5">
    <location>
        <begin position="597"/>
        <end position="671"/>
    </location>
</feature>
<sequence length="671" mass="71747">MSAARNPEDAAIRKLIDRGHFRSERKGKDDAKMKIARMSKLGAMGLVALLFLSAIVGLVGLNTIRIGGELDRAKTQMHEFNADISPPPAYLVEAFALANVMGVHPESYDINDKRLADLEAQYREHAQYWAQSDLDDGLKADLAQAANTDAAEFWNVVNDTLKPAVLRGDAATTGKALENLLRIYRAHRSKIDSLIEKTADKQAQVEASNNSTVTITLGVLAVIILLLIGALIAALNVLSRKVLVPLADTATTMEKLAGGDTDYGQTTRHRDDEIGAMTRSIETFRTAIKSDKLRSKEQKEVVETLSEALNRLAAGDLSHRIDDTLKGEQAKLRDAYNISIQQLSRIIDDVRGSARSVNMGSDEIRAASDDLATRNEQQAASLEETAASMRQVTELVRKTATNAGSAQTAMKKTHEQVSDGGQVVTKAVDAMASIEKSSEEITQIIDVIEGIAFQTNLLALNAGVEAARAGDAGKGFAVVANEVRALAQRSAEAANDIKSLISTSTTQVSEGVTLVGETGSLLEGILEKISSMAGEIDNIASMAVTQATSIEQINSSVDAMDQMTQRNAAMVEESTAAARSLSDEAGRLQQMVSQFRTASAGEPRLSVQSSPQAPAFQAPAIKAPPKAAPLTKLPVPKPANPPSAPAPAFNGSLALDQQPNETLDDQDWSEF</sequence>
<organism evidence="9 10">
    <name type="scientific">Erythrobacter longus</name>
    <dbReference type="NCBI Taxonomy" id="1044"/>
    <lineage>
        <taxon>Bacteria</taxon>
        <taxon>Pseudomonadati</taxon>
        <taxon>Pseudomonadota</taxon>
        <taxon>Alphaproteobacteria</taxon>
        <taxon>Sphingomonadales</taxon>
        <taxon>Erythrobacteraceae</taxon>
        <taxon>Erythrobacter/Porphyrobacter group</taxon>
        <taxon>Erythrobacter</taxon>
    </lineage>
</organism>
<evidence type="ECO:0000256" key="3">
    <source>
        <dbReference type="ARBA" id="ARBA00029447"/>
    </source>
</evidence>
<dbReference type="Proteomes" id="UP000027647">
    <property type="component" value="Unassembled WGS sequence"/>
</dbReference>
<dbReference type="FunFam" id="1.10.287.950:FF:000001">
    <property type="entry name" value="Methyl-accepting chemotaxis sensory transducer"/>
    <property type="match status" value="1"/>
</dbReference>
<evidence type="ECO:0000256" key="2">
    <source>
        <dbReference type="ARBA" id="ARBA00022500"/>
    </source>
</evidence>
<feature type="domain" description="Methyl-accepting transducer" evidence="7">
    <location>
        <begin position="353"/>
        <end position="582"/>
    </location>
</feature>
<evidence type="ECO:0000259" key="8">
    <source>
        <dbReference type="PROSITE" id="PS50885"/>
    </source>
</evidence>
<evidence type="ECO:0000256" key="6">
    <source>
        <dbReference type="SAM" id="Phobius"/>
    </source>
</evidence>
<comment type="caution">
    <text evidence="9">The sequence shown here is derived from an EMBL/GenBank/DDBJ whole genome shotgun (WGS) entry which is preliminary data.</text>
</comment>
<keyword evidence="4" id="KW-0807">Transducer</keyword>
<evidence type="ECO:0000256" key="1">
    <source>
        <dbReference type="ARBA" id="ARBA00004370"/>
    </source>
</evidence>
<keyword evidence="6" id="KW-0472">Membrane</keyword>
<gene>
    <name evidence="9" type="ORF">EH31_06890</name>
</gene>
<dbReference type="PANTHER" id="PTHR43531:SF11">
    <property type="entry name" value="METHYL-ACCEPTING CHEMOTAXIS PROTEIN 3"/>
    <property type="match status" value="1"/>
</dbReference>
<dbReference type="PANTHER" id="PTHR43531">
    <property type="entry name" value="PROTEIN ICFG"/>
    <property type="match status" value="1"/>
</dbReference>
<comment type="subcellular location">
    <subcellularLocation>
        <location evidence="1">Membrane</location>
    </subcellularLocation>
</comment>
<feature type="transmembrane region" description="Helical" evidence="6">
    <location>
        <begin position="215"/>
        <end position="238"/>
    </location>
</feature>
<feature type="compositionally biased region" description="Pro residues" evidence="5">
    <location>
        <begin position="635"/>
        <end position="645"/>
    </location>
</feature>
<evidence type="ECO:0000313" key="10">
    <source>
        <dbReference type="Proteomes" id="UP000027647"/>
    </source>
</evidence>
<dbReference type="PROSITE" id="PS50885">
    <property type="entry name" value="HAMP"/>
    <property type="match status" value="2"/>
</dbReference>
<accession>A0A074MFX2</accession>
<feature type="compositionally biased region" description="Low complexity" evidence="5">
    <location>
        <begin position="611"/>
        <end position="634"/>
    </location>
</feature>
<keyword evidence="6" id="KW-1133">Transmembrane helix</keyword>
<feature type="compositionally biased region" description="Acidic residues" evidence="5">
    <location>
        <begin position="662"/>
        <end position="671"/>
    </location>
</feature>
<name>A0A074MFX2_ERYLO</name>
<dbReference type="Gene3D" id="1.10.287.950">
    <property type="entry name" value="Methyl-accepting chemotaxis protein"/>
    <property type="match status" value="1"/>
</dbReference>
<dbReference type="STRING" id="1044.EH31_06890"/>
<evidence type="ECO:0000256" key="4">
    <source>
        <dbReference type="PROSITE-ProRule" id="PRU00284"/>
    </source>
</evidence>
<feature type="domain" description="HAMP" evidence="8">
    <location>
        <begin position="296"/>
        <end position="348"/>
    </location>
</feature>
<reference evidence="9 10" key="1">
    <citation type="submission" date="2014-04" db="EMBL/GenBank/DDBJ databases">
        <title>A comprehensive comparison of genomes of Erythrobacter spp. strains.</title>
        <authorList>
            <person name="Zheng Q."/>
        </authorList>
    </citation>
    <scope>NUCLEOTIDE SEQUENCE [LARGE SCALE GENOMIC DNA]</scope>
    <source>
        <strain evidence="9 10">DSM 6997</strain>
    </source>
</reference>
<dbReference type="Pfam" id="PF00672">
    <property type="entry name" value="HAMP"/>
    <property type="match status" value="2"/>
</dbReference>
<evidence type="ECO:0000313" key="9">
    <source>
        <dbReference type="EMBL" id="KEO90758.1"/>
    </source>
</evidence>
<dbReference type="GO" id="GO:0016020">
    <property type="term" value="C:membrane"/>
    <property type="evidence" value="ECO:0007669"/>
    <property type="project" value="UniProtKB-SubCell"/>
</dbReference>
<dbReference type="SMART" id="SM00304">
    <property type="entry name" value="HAMP"/>
    <property type="match status" value="2"/>
</dbReference>